<name>E8M2K9_PHOS4</name>
<dbReference type="InterPro" id="IPR008136">
    <property type="entry name" value="CinA_C"/>
</dbReference>
<reference evidence="2 3" key="1">
    <citation type="journal article" date="2012" name="Int. J. Syst. Evol. Microbiol.">
        <title>Vibrio caribbeanicus sp. nov., isolated from the marine sponge Scleritoderma cyanea.</title>
        <authorList>
            <person name="Hoffmann M."/>
            <person name="Monday S.R."/>
            <person name="Allard M.W."/>
            <person name="Strain E.A."/>
            <person name="Whittaker P."/>
            <person name="Naum M."/>
            <person name="McCarthy P.J."/>
            <person name="Lopez J.V."/>
            <person name="Fischer M."/>
            <person name="Brown E.W."/>
        </authorList>
    </citation>
    <scope>NUCLEOTIDE SEQUENCE [LARGE SCALE GENOMIC DNA]</scope>
    <source>
        <strain evidence="3">DSMZ 21326</strain>
    </source>
</reference>
<dbReference type="AlphaFoldDB" id="E8M2K9"/>
<organism evidence="2 3">
    <name type="scientific">Vibrio sinaloensis DSM 21326</name>
    <dbReference type="NCBI Taxonomy" id="945550"/>
    <lineage>
        <taxon>Bacteria</taxon>
        <taxon>Pseudomonadati</taxon>
        <taxon>Pseudomonadota</taxon>
        <taxon>Gammaproteobacteria</taxon>
        <taxon>Vibrionales</taxon>
        <taxon>Vibrionaceae</taxon>
        <taxon>Vibrio</taxon>
        <taxon>Vibrio oreintalis group</taxon>
    </lineage>
</organism>
<dbReference type="NCBIfam" id="NF002975">
    <property type="entry name" value="PRK03661.1"/>
    <property type="match status" value="1"/>
</dbReference>
<dbReference type="InterPro" id="IPR036653">
    <property type="entry name" value="CinA-like_C"/>
</dbReference>
<protein>
    <recommendedName>
        <fullName evidence="1">CinA C-terminal domain-containing protein</fullName>
    </recommendedName>
</protein>
<accession>E8M2K9</accession>
<dbReference type="Gene3D" id="3.90.950.20">
    <property type="entry name" value="CinA-like"/>
    <property type="match status" value="1"/>
</dbReference>
<proteinExistence type="predicted"/>
<comment type="caution">
    <text evidence="2">The sequence shown here is derived from an EMBL/GenBank/DDBJ whole genome shotgun (WGS) entry which is preliminary data.</text>
</comment>
<sequence>MESTQNLSQQLGALMLEQQKVLTTAESCTGGGISAAVTDVAGSSAWFDRAFITYSNEAKMEMLGVRAETLDKYGAVSESTVHEMVQGALRHSRANIAVSVSGIAGPGGGSAEKPVGTVCFAWADSDGWLKVASYHFAGDRNSVRQQAVEVAQKVLYEKLSNS</sequence>
<dbReference type="GeneID" id="95567901"/>
<evidence type="ECO:0000259" key="1">
    <source>
        <dbReference type="Pfam" id="PF02464"/>
    </source>
</evidence>
<evidence type="ECO:0000313" key="2">
    <source>
        <dbReference type="EMBL" id="EGA71836.1"/>
    </source>
</evidence>
<dbReference type="Proteomes" id="UP000006228">
    <property type="component" value="Unassembled WGS sequence"/>
</dbReference>
<dbReference type="eggNOG" id="COG1546">
    <property type="taxonomic scope" value="Bacteria"/>
</dbReference>
<dbReference type="Pfam" id="PF02464">
    <property type="entry name" value="CinA"/>
    <property type="match status" value="1"/>
</dbReference>
<dbReference type="RefSeq" id="WP_008073816.1">
    <property type="nucleotide sequence ID" value="NZ_AEVT01000016.1"/>
</dbReference>
<evidence type="ECO:0000313" key="3">
    <source>
        <dbReference type="Proteomes" id="UP000006228"/>
    </source>
</evidence>
<dbReference type="NCBIfam" id="TIGR00199">
    <property type="entry name" value="PncC_domain"/>
    <property type="match status" value="1"/>
</dbReference>
<dbReference type="EMBL" id="AEVT01000016">
    <property type="protein sequence ID" value="EGA71836.1"/>
    <property type="molecule type" value="Genomic_DNA"/>
</dbReference>
<dbReference type="OrthoDB" id="9801454at2"/>
<gene>
    <name evidence="2" type="ORF">VISI1226_19674</name>
</gene>
<dbReference type="SUPFAM" id="SSF142433">
    <property type="entry name" value="CinA-like"/>
    <property type="match status" value="1"/>
</dbReference>
<feature type="domain" description="CinA C-terminal" evidence="1">
    <location>
        <begin position="5"/>
        <end position="158"/>
    </location>
</feature>